<keyword evidence="2" id="KW-1185">Reference proteome</keyword>
<dbReference type="STRING" id="71717.A0A4Y7RIY1"/>
<reference evidence="1 2" key="1">
    <citation type="journal article" date="2019" name="Nat. Ecol. Evol.">
        <title>Megaphylogeny resolves global patterns of mushroom evolution.</title>
        <authorList>
            <person name="Varga T."/>
            <person name="Krizsan K."/>
            <person name="Foldi C."/>
            <person name="Dima B."/>
            <person name="Sanchez-Garcia M."/>
            <person name="Sanchez-Ramirez S."/>
            <person name="Szollosi G.J."/>
            <person name="Szarkandi J.G."/>
            <person name="Papp V."/>
            <person name="Albert L."/>
            <person name="Andreopoulos W."/>
            <person name="Angelini C."/>
            <person name="Antonin V."/>
            <person name="Barry K.W."/>
            <person name="Bougher N.L."/>
            <person name="Buchanan P."/>
            <person name="Buyck B."/>
            <person name="Bense V."/>
            <person name="Catcheside P."/>
            <person name="Chovatia M."/>
            <person name="Cooper J."/>
            <person name="Damon W."/>
            <person name="Desjardin D."/>
            <person name="Finy P."/>
            <person name="Geml J."/>
            <person name="Haridas S."/>
            <person name="Hughes K."/>
            <person name="Justo A."/>
            <person name="Karasinski D."/>
            <person name="Kautmanova I."/>
            <person name="Kiss B."/>
            <person name="Kocsube S."/>
            <person name="Kotiranta H."/>
            <person name="LaButti K.M."/>
            <person name="Lechner B.E."/>
            <person name="Liimatainen K."/>
            <person name="Lipzen A."/>
            <person name="Lukacs Z."/>
            <person name="Mihaltcheva S."/>
            <person name="Morgado L.N."/>
            <person name="Niskanen T."/>
            <person name="Noordeloos M.E."/>
            <person name="Ohm R.A."/>
            <person name="Ortiz-Santana B."/>
            <person name="Ovrebo C."/>
            <person name="Racz N."/>
            <person name="Riley R."/>
            <person name="Savchenko A."/>
            <person name="Shiryaev A."/>
            <person name="Soop K."/>
            <person name="Spirin V."/>
            <person name="Szebenyi C."/>
            <person name="Tomsovsky M."/>
            <person name="Tulloss R.E."/>
            <person name="Uehling J."/>
            <person name="Grigoriev I.V."/>
            <person name="Vagvolgyi C."/>
            <person name="Papp T."/>
            <person name="Martin F.M."/>
            <person name="Miettinen O."/>
            <person name="Hibbett D.S."/>
            <person name="Nagy L.G."/>
        </authorList>
    </citation>
    <scope>NUCLEOTIDE SEQUENCE [LARGE SCALE GENOMIC DNA]</scope>
    <source>
        <strain evidence="1 2">FP101781</strain>
    </source>
</reference>
<dbReference type="EMBL" id="QPFP01000551">
    <property type="protein sequence ID" value="TEB08669.1"/>
    <property type="molecule type" value="Genomic_DNA"/>
</dbReference>
<protein>
    <submittedName>
        <fullName evidence="1">Uncharacterized protein</fullName>
    </submittedName>
</protein>
<dbReference type="AlphaFoldDB" id="A0A4Y7RIY1"/>
<organism evidence="1 2">
    <name type="scientific">Coprinellus micaceus</name>
    <name type="common">Glistening ink-cap mushroom</name>
    <name type="synonym">Coprinus micaceus</name>
    <dbReference type="NCBI Taxonomy" id="71717"/>
    <lineage>
        <taxon>Eukaryota</taxon>
        <taxon>Fungi</taxon>
        <taxon>Dikarya</taxon>
        <taxon>Basidiomycota</taxon>
        <taxon>Agaricomycotina</taxon>
        <taxon>Agaricomycetes</taxon>
        <taxon>Agaricomycetidae</taxon>
        <taxon>Agaricales</taxon>
        <taxon>Agaricineae</taxon>
        <taxon>Psathyrellaceae</taxon>
        <taxon>Coprinellus</taxon>
    </lineage>
</organism>
<name>A0A4Y7RIY1_COPMI</name>
<sequence>MLTHRTQVAISELKLIRTIERIEKLKHEGRWAFRQTKKQRGVGGLMKNSLGLPPRRDGGFYVKSSSL</sequence>
<dbReference type="OrthoDB" id="5364245at2759"/>
<feature type="non-terminal residue" evidence="1">
    <location>
        <position position="67"/>
    </location>
</feature>
<gene>
    <name evidence="1" type="ORF">FA13DRAFT_1749814</name>
</gene>
<comment type="caution">
    <text evidence="1">The sequence shown here is derived from an EMBL/GenBank/DDBJ whole genome shotgun (WGS) entry which is preliminary data.</text>
</comment>
<accession>A0A4Y7RIY1</accession>
<evidence type="ECO:0000313" key="1">
    <source>
        <dbReference type="EMBL" id="TEB08669.1"/>
    </source>
</evidence>
<evidence type="ECO:0000313" key="2">
    <source>
        <dbReference type="Proteomes" id="UP000298030"/>
    </source>
</evidence>
<dbReference type="Proteomes" id="UP000298030">
    <property type="component" value="Unassembled WGS sequence"/>
</dbReference>
<proteinExistence type="predicted"/>